<keyword evidence="13" id="KW-1185">Reference proteome</keyword>
<keyword evidence="11" id="KW-1133">Transmembrane helix</keyword>
<keyword evidence="7 11" id="KW-0812">Transmembrane</keyword>
<evidence type="ECO:0000256" key="8">
    <source>
        <dbReference type="ARBA" id="ARBA00022927"/>
    </source>
</evidence>
<comment type="subcellular location">
    <subcellularLocation>
        <location evidence="1">Cell inner membrane</location>
    </subcellularLocation>
</comment>
<comment type="caution">
    <text evidence="12">The sequence shown here is derived from an EMBL/GenBank/DDBJ whole genome shotgun (WGS) entry which is preliminary data.</text>
</comment>
<evidence type="ECO:0000256" key="4">
    <source>
        <dbReference type="ARBA" id="ARBA00022448"/>
    </source>
</evidence>
<keyword evidence="8" id="KW-0653">Protein transport</keyword>
<keyword evidence="9 11" id="KW-0472">Membrane</keyword>
<keyword evidence="5" id="KW-1003">Cell membrane</keyword>
<protein>
    <recommendedName>
        <fullName evidence="3">Type II secretion system protein N</fullName>
    </recommendedName>
    <alternativeName>
        <fullName evidence="10">General secretion pathway protein N</fullName>
    </alternativeName>
</protein>
<dbReference type="GO" id="GO:0005886">
    <property type="term" value="C:plasma membrane"/>
    <property type="evidence" value="ECO:0007669"/>
    <property type="project" value="UniProtKB-SubCell"/>
</dbReference>
<name>A0A432ZB22_9GAMM</name>
<organism evidence="12 13">
    <name type="scientific">Pseudidiomarina sediminum</name>
    <dbReference type="NCBI Taxonomy" id="431675"/>
    <lineage>
        <taxon>Bacteria</taxon>
        <taxon>Pseudomonadati</taxon>
        <taxon>Pseudomonadota</taxon>
        <taxon>Gammaproteobacteria</taxon>
        <taxon>Alteromonadales</taxon>
        <taxon>Idiomarinaceae</taxon>
        <taxon>Pseudidiomarina</taxon>
    </lineage>
</organism>
<dbReference type="InterPro" id="IPR022792">
    <property type="entry name" value="T2SS_protein-GspN"/>
</dbReference>
<dbReference type="Pfam" id="PF01203">
    <property type="entry name" value="T2SSN"/>
    <property type="match status" value="1"/>
</dbReference>
<evidence type="ECO:0000313" key="12">
    <source>
        <dbReference type="EMBL" id="RUO74572.1"/>
    </source>
</evidence>
<keyword evidence="4" id="KW-0813">Transport</keyword>
<feature type="transmembrane region" description="Helical" evidence="11">
    <location>
        <begin position="6"/>
        <end position="30"/>
    </location>
</feature>
<dbReference type="EMBL" id="PIQE01000001">
    <property type="protein sequence ID" value="RUO74572.1"/>
    <property type="molecule type" value="Genomic_DNA"/>
</dbReference>
<dbReference type="GO" id="GO:0015627">
    <property type="term" value="C:type II protein secretion system complex"/>
    <property type="evidence" value="ECO:0007669"/>
    <property type="project" value="InterPro"/>
</dbReference>
<evidence type="ECO:0000256" key="10">
    <source>
        <dbReference type="ARBA" id="ARBA00030772"/>
    </source>
</evidence>
<dbReference type="AlphaFoldDB" id="A0A432ZB22"/>
<dbReference type="Proteomes" id="UP000287022">
    <property type="component" value="Unassembled WGS sequence"/>
</dbReference>
<evidence type="ECO:0000256" key="3">
    <source>
        <dbReference type="ARBA" id="ARBA00021563"/>
    </source>
</evidence>
<accession>A0A432ZB22</accession>
<reference evidence="13" key="1">
    <citation type="journal article" date="2018" name="Front. Microbiol.">
        <title>Genome-Based Analysis Reveals the Taxonomy and Diversity of the Family Idiomarinaceae.</title>
        <authorList>
            <person name="Liu Y."/>
            <person name="Lai Q."/>
            <person name="Shao Z."/>
        </authorList>
    </citation>
    <scope>NUCLEOTIDE SEQUENCE [LARGE SCALE GENOMIC DNA]</scope>
    <source>
        <strain evidence="13">c121</strain>
    </source>
</reference>
<evidence type="ECO:0000256" key="1">
    <source>
        <dbReference type="ARBA" id="ARBA00004533"/>
    </source>
</evidence>
<dbReference type="STRING" id="1122124.GCA_000423165_00534"/>
<evidence type="ECO:0000256" key="11">
    <source>
        <dbReference type="SAM" id="Phobius"/>
    </source>
</evidence>
<evidence type="ECO:0000256" key="9">
    <source>
        <dbReference type="ARBA" id="ARBA00023136"/>
    </source>
</evidence>
<evidence type="ECO:0000256" key="2">
    <source>
        <dbReference type="ARBA" id="ARBA00007208"/>
    </source>
</evidence>
<keyword evidence="6" id="KW-0997">Cell inner membrane</keyword>
<dbReference type="RefSeq" id="WP_026861583.1">
    <property type="nucleotide sequence ID" value="NZ_JAHVIQ010000001.1"/>
</dbReference>
<gene>
    <name evidence="12" type="ORF">CWI80_04315</name>
</gene>
<evidence type="ECO:0000256" key="6">
    <source>
        <dbReference type="ARBA" id="ARBA00022519"/>
    </source>
</evidence>
<comment type="similarity">
    <text evidence="2">Belongs to the GSP N family.</text>
</comment>
<evidence type="ECO:0000256" key="5">
    <source>
        <dbReference type="ARBA" id="ARBA00022475"/>
    </source>
</evidence>
<evidence type="ECO:0000256" key="7">
    <source>
        <dbReference type="ARBA" id="ARBA00022692"/>
    </source>
</evidence>
<proteinExistence type="inferred from homology"/>
<evidence type="ECO:0000313" key="13">
    <source>
        <dbReference type="Proteomes" id="UP000287022"/>
    </source>
</evidence>
<dbReference type="GO" id="GO:0015628">
    <property type="term" value="P:protein secretion by the type II secretion system"/>
    <property type="evidence" value="ECO:0007669"/>
    <property type="project" value="InterPro"/>
</dbReference>
<sequence>MKLRWLWWLVPLYFIGLVVYAPASLLQWLLPAGSGISLSNLTGTLWQGQGSVTVVLAPQRSLQLEQVSWRLHPSALLRGQAALDVTIPAHNVLSGHLTTGLTVGGTAELNGRLSGQLDTAIRTFNLPVPLTMAGDWQLVIDNYHVDDLNQGRWCNQLAGKLTTTATQTRVNQRWLDLGDYATALSCTANQEISATLNADNSLGLSFNGLVAGTFQAPEVKLQGKLQPHVRTPREVTDVLIFLGEPDSRGAYPFSLTLK</sequence>